<name>A0ABV0U0Y7_9TELE</name>
<dbReference type="EMBL" id="JAHRIQ010054671">
    <property type="protein sequence ID" value="MEQ2238845.1"/>
    <property type="molecule type" value="Genomic_DNA"/>
</dbReference>
<dbReference type="Proteomes" id="UP001482620">
    <property type="component" value="Unassembled WGS sequence"/>
</dbReference>
<sequence length="158" mass="17691">MVGSIKMEQFNSLRITVTCGKLVEILVKNPSEHQQSIANISHESIDLKGTLHAAFTEKITSSGRFGNAMFPPWEKYLSSLVSKDHNQTASTSGTVKKNNSRLHFLRILSKRQFKQQAAAGLSLTLKSFRLSSQCGMLAVIKANKNTNKNYWLHPTFPR</sequence>
<protein>
    <submittedName>
        <fullName evidence="1">Uncharacterized protein</fullName>
    </submittedName>
</protein>
<reference evidence="1 2" key="1">
    <citation type="submission" date="2021-06" db="EMBL/GenBank/DDBJ databases">
        <authorList>
            <person name="Palmer J.M."/>
        </authorList>
    </citation>
    <scope>NUCLEOTIDE SEQUENCE [LARGE SCALE GENOMIC DNA]</scope>
    <source>
        <strain evidence="2">if_2019</strain>
        <tissue evidence="1">Muscle</tissue>
    </source>
</reference>
<evidence type="ECO:0000313" key="2">
    <source>
        <dbReference type="Proteomes" id="UP001482620"/>
    </source>
</evidence>
<gene>
    <name evidence="1" type="ORF">ILYODFUR_037492</name>
</gene>
<keyword evidence="2" id="KW-1185">Reference proteome</keyword>
<evidence type="ECO:0000313" key="1">
    <source>
        <dbReference type="EMBL" id="MEQ2238845.1"/>
    </source>
</evidence>
<accession>A0ABV0U0Y7</accession>
<proteinExistence type="predicted"/>
<comment type="caution">
    <text evidence="1">The sequence shown here is derived from an EMBL/GenBank/DDBJ whole genome shotgun (WGS) entry which is preliminary data.</text>
</comment>
<organism evidence="1 2">
    <name type="scientific">Ilyodon furcidens</name>
    <name type="common">goldbreast splitfin</name>
    <dbReference type="NCBI Taxonomy" id="33524"/>
    <lineage>
        <taxon>Eukaryota</taxon>
        <taxon>Metazoa</taxon>
        <taxon>Chordata</taxon>
        <taxon>Craniata</taxon>
        <taxon>Vertebrata</taxon>
        <taxon>Euteleostomi</taxon>
        <taxon>Actinopterygii</taxon>
        <taxon>Neopterygii</taxon>
        <taxon>Teleostei</taxon>
        <taxon>Neoteleostei</taxon>
        <taxon>Acanthomorphata</taxon>
        <taxon>Ovalentaria</taxon>
        <taxon>Atherinomorphae</taxon>
        <taxon>Cyprinodontiformes</taxon>
        <taxon>Goodeidae</taxon>
        <taxon>Ilyodon</taxon>
    </lineage>
</organism>